<feature type="region of interest" description="Disordered" evidence="1">
    <location>
        <begin position="1"/>
        <end position="34"/>
    </location>
</feature>
<evidence type="ECO:0000313" key="4">
    <source>
        <dbReference type="Proteomes" id="UP000507470"/>
    </source>
</evidence>
<proteinExistence type="predicted"/>
<dbReference type="OrthoDB" id="6268706at2759"/>
<keyword evidence="4" id="KW-1185">Reference proteome</keyword>
<protein>
    <submittedName>
        <fullName evidence="3">Uncharacterized protein</fullName>
    </submittedName>
</protein>
<evidence type="ECO:0000256" key="2">
    <source>
        <dbReference type="SAM" id="Phobius"/>
    </source>
</evidence>
<feature type="transmembrane region" description="Helical" evidence="2">
    <location>
        <begin position="210"/>
        <end position="232"/>
    </location>
</feature>
<evidence type="ECO:0000256" key="1">
    <source>
        <dbReference type="SAM" id="MobiDB-lite"/>
    </source>
</evidence>
<keyword evidence="2" id="KW-1133">Transmembrane helix</keyword>
<dbReference type="Proteomes" id="UP000507470">
    <property type="component" value="Unassembled WGS sequence"/>
</dbReference>
<evidence type="ECO:0000313" key="3">
    <source>
        <dbReference type="EMBL" id="CAC5425319.1"/>
    </source>
</evidence>
<feature type="transmembrane region" description="Helical" evidence="2">
    <location>
        <begin position="170"/>
        <end position="190"/>
    </location>
</feature>
<sequence length="482" mass="55674">MPTPTKVGIEEAPHEMQELKKKSSNGKPEKFEQANPEAEAIEKCCPCVHTIRHKMWFKCFVFMIVFGLDATDLICDWLLFKDVFLTEEGLVYGPPEPAITWSLLTFSILGTFTFIFEIANLWWEVFRENPWIDSDLASAITIWVEDVPQIALNVAIVVCREEAISYLQLVKASVMIFGICIRIIVSLIRYCSKSNLAKTSEKTKWARKHVAYRVFIMFGLILIFAGSVTVFFCTQFERSLDGEIKFNIPRTLFEGKYDDERYFDNVSMYFNHPVIDFDSSIEKANWVRLITLYDVREKESEIFKIEYDENSKTKFIIWQTGSSQTLDPKECYTIDRTAKTLTRMAGTCNSNFITGNRMKFIFQFTFIKPNIPNLIFGDIEFNSKVKETNKTCLDPDTRIFDDIRNRKVGTVTHPVIHYYRTQSTVSQDHHTIWSTGQSVRFFRANTDLIDITTVWKTGFGYCESSGSLAPHHKTEIGVDCNS</sequence>
<dbReference type="EMBL" id="CACVKT020010231">
    <property type="protein sequence ID" value="CAC5425319.1"/>
    <property type="molecule type" value="Genomic_DNA"/>
</dbReference>
<feature type="transmembrane region" description="Helical" evidence="2">
    <location>
        <begin position="99"/>
        <end position="123"/>
    </location>
</feature>
<reference evidence="3 4" key="1">
    <citation type="submission" date="2020-06" db="EMBL/GenBank/DDBJ databases">
        <authorList>
            <person name="Li R."/>
            <person name="Bekaert M."/>
        </authorList>
    </citation>
    <scope>NUCLEOTIDE SEQUENCE [LARGE SCALE GENOMIC DNA]</scope>
    <source>
        <strain evidence="4">wild</strain>
    </source>
</reference>
<keyword evidence="2" id="KW-0812">Transmembrane</keyword>
<gene>
    <name evidence="3" type="ORF">MCOR_57155</name>
</gene>
<name>A0A6J8EXD0_MYTCO</name>
<keyword evidence="2" id="KW-0472">Membrane</keyword>
<organism evidence="3 4">
    <name type="scientific">Mytilus coruscus</name>
    <name type="common">Sea mussel</name>
    <dbReference type="NCBI Taxonomy" id="42192"/>
    <lineage>
        <taxon>Eukaryota</taxon>
        <taxon>Metazoa</taxon>
        <taxon>Spiralia</taxon>
        <taxon>Lophotrochozoa</taxon>
        <taxon>Mollusca</taxon>
        <taxon>Bivalvia</taxon>
        <taxon>Autobranchia</taxon>
        <taxon>Pteriomorphia</taxon>
        <taxon>Mytilida</taxon>
        <taxon>Mytiloidea</taxon>
        <taxon>Mytilidae</taxon>
        <taxon>Mytilinae</taxon>
        <taxon>Mytilus</taxon>
    </lineage>
</organism>
<feature type="compositionally biased region" description="Basic and acidic residues" evidence="1">
    <location>
        <begin position="8"/>
        <end position="32"/>
    </location>
</feature>
<dbReference type="AlphaFoldDB" id="A0A6J8EXD0"/>
<feature type="transmembrane region" description="Helical" evidence="2">
    <location>
        <begin position="59"/>
        <end position="79"/>
    </location>
</feature>
<accession>A0A6J8EXD0</accession>
<feature type="transmembrane region" description="Helical" evidence="2">
    <location>
        <begin position="135"/>
        <end position="158"/>
    </location>
</feature>